<feature type="active site" description="Nucleophile" evidence="9">
    <location>
        <position position="517"/>
    </location>
</feature>
<evidence type="ECO:0000256" key="8">
    <source>
        <dbReference type="ARBA" id="ARBA00061780"/>
    </source>
</evidence>
<evidence type="ECO:0000313" key="13">
    <source>
        <dbReference type="EMBL" id="KAH0822626.1"/>
    </source>
</evidence>
<dbReference type="InterPro" id="IPR033844">
    <property type="entry name" value="ASRGL1_meta"/>
</dbReference>
<evidence type="ECO:0000256" key="11">
    <source>
        <dbReference type="PIRSR" id="PIRSR600246-3"/>
    </source>
</evidence>
<reference evidence="13" key="1">
    <citation type="journal article" date="2020" name="J Insects Food Feed">
        <title>The yellow mealworm (Tenebrio molitor) genome: a resource for the emerging insects as food and feed industry.</title>
        <authorList>
            <person name="Eriksson T."/>
            <person name="Andere A."/>
            <person name="Kelstrup H."/>
            <person name="Emery V."/>
            <person name="Picard C."/>
        </authorList>
    </citation>
    <scope>NUCLEOTIDE SEQUENCE</scope>
    <source>
        <strain evidence="13">Stoneville</strain>
        <tissue evidence="13">Whole head</tissue>
    </source>
</reference>
<protein>
    <submittedName>
        <fullName evidence="13">Uncharacterized protein</fullName>
    </submittedName>
</protein>
<evidence type="ECO:0000256" key="4">
    <source>
        <dbReference type="ARBA" id="ARBA00022801"/>
    </source>
</evidence>
<comment type="catalytic activity">
    <reaction evidence="1">
        <text>Cleavage of a beta-linked Asp residue from the N-terminus of a polypeptide.</text>
        <dbReference type="EC" id="3.4.19.5"/>
    </reaction>
</comment>
<evidence type="ECO:0000256" key="12">
    <source>
        <dbReference type="SAM" id="SignalP"/>
    </source>
</evidence>
<reference evidence="13" key="2">
    <citation type="submission" date="2021-08" db="EMBL/GenBank/DDBJ databases">
        <authorList>
            <person name="Eriksson T."/>
        </authorList>
    </citation>
    <scope>NUCLEOTIDE SEQUENCE</scope>
    <source>
        <strain evidence="13">Stoneville</strain>
        <tissue evidence="13">Whole head</tissue>
    </source>
</reference>
<dbReference type="Proteomes" id="UP000719412">
    <property type="component" value="Unassembled WGS sequence"/>
</dbReference>
<sequence length="657" mass="69274">MGYIAIIPILLSAVTLISCHVEPIVLVHGGADNIHSLRVEGRRDAVKKAATVGYKVLKKSGNVLDAVEEAIKIMEANEYFNAGYGSALNVEGEAEMDAAIMLGWNLSSGGVTVVKNIAHPISLARMVMEKSPHFLLAGEGAKKFARDQRVPLIAANNLISKHAKQDLDDYLHILTVNKTAPEMGGCGGVGAIAINSDGHLAAGTSTGGRLGKMVGRCSDASIIGAGVYADDEVGAAVVTGSGESIARFVLAHEIINTMKRGFEAGVATRNAVKGITQRFHKPTGAITLSKSGQVGISFTTDKMAWAYQIRDDVHSGIDDYDHFSEKIVSLILSYHISLIKHFFNLTSASRCKMEPIVLVHGGAGDIPDSRVPLKLTGVKKAASLGYQILKNGGSVVDAVEEAVKSMEDDEAFNAGYGSVLNLDGNVEMDASIMIGATLNSGAVTVVKDIAHPITLARRVMEKTPHFLLAGEGANRFAKEQGFPTVPAGALVSKYAEEALENFKKYGDNRTEIGEVGTVGAVAIDSKGRLAAATSTGGINGKMVGRSSDTSIVGSGTYADDEVGAVSTTGHGESIARFCLAHAVIYEMRNGSSASAATGKALKGMTQRLHNNAGAITIAKNGELGIDFTSRRMAWAYQIKDEMHFGIEHGQHTKEKAN</sequence>
<dbReference type="PANTHER" id="PTHR10188:SF41">
    <property type="entry name" value="ISOASPARTYL PEPTIDASE_L-ASPARAGINASE"/>
    <property type="match status" value="1"/>
</dbReference>
<dbReference type="SUPFAM" id="SSF56235">
    <property type="entry name" value="N-terminal nucleophile aminohydrolases (Ntn hydrolases)"/>
    <property type="match status" value="2"/>
</dbReference>
<feature type="binding site" evidence="10">
    <location>
        <begin position="545"/>
        <end position="548"/>
    </location>
    <ligand>
        <name>substrate</name>
    </ligand>
</feature>
<keyword evidence="14" id="KW-1185">Reference proteome</keyword>
<keyword evidence="12" id="KW-0732">Signal</keyword>
<gene>
    <name evidence="13" type="ORF">GEV33_000165</name>
</gene>
<evidence type="ECO:0000256" key="2">
    <source>
        <dbReference type="ARBA" id="ARBA00010872"/>
    </source>
</evidence>
<keyword evidence="5" id="KW-0068">Autocatalytic cleavage</keyword>
<feature type="signal peptide" evidence="12">
    <location>
        <begin position="1"/>
        <end position="19"/>
    </location>
</feature>
<comment type="similarity">
    <text evidence="2">Belongs to the Ntn-hydrolase family.</text>
</comment>
<dbReference type="Pfam" id="PF01112">
    <property type="entry name" value="Asparaginase_2"/>
    <property type="match status" value="2"/>
</dbReference>
<dbReference type="GO" id="GO:0006508">
    <property type="term" value="P:proteolysis"/>
    <property type="evidence" value="ECO:0007669"/>
    <property type="project" value="UniProtKB-KW"/>
</dbReference>
<dbReference type="FunFam" id="3.60.20.30:FF:000001">
    <property type="entry name" value="Isoaspartyl peptidase/L-asparaginase"/>
    <property type="match status" value="2"/>
</dbReference>
<dbReference type="GO" id="GO:0033345">
    <property type="term" value="P:L-asparagine catabolic process via L-aspartate"/>
    <property type="evidence" value="ECO:0007669"/>
    <property type="project" value="TreeGrafter"/>
</dbReference>
<keyword evidence="4" id="KW-0378">Hydrolase</keyword>
<dbReference type="PANTHER" id="PTHR10188">
    <property type="entry name" value="L-ASPARAGINASE"/>
    <property type="match status" value="1"/>
</dbReference>
<dbReference type="EMBL" id="JABDTM020000699">
    <property type="protein sequence ID" value="KAH0822626.1"/>
    <property type="molecule type" value="Genomic_DNA"/>
</dbReference>
<keyword evidence="3" id="KW-0645">Protease</keyword>
<evidence type="ECO:0000256" key="10">
    <source>
        <dbReference type="PIRSR" id="PIRSR600246-2"/>
    </source>
</evidence>
<feature type="binding site" evidence="10">
    <location>
        <begin position="568"/>
        <end position="571"/>
    </location>
    <ligand>
        <name>substrate</name>
    </ligand>
</feature>
<evidence type="ECO:0000256" key="7">
    <source>
        <dbReference type="ARBA" id="ARBA00054922"/>
    </source>
</evidence>
<dbReference type="GO" id="GO:0004067">
    <property type="term" value="F:asparaginase activity"/>
    <property type="evidence" value="ECO:0007669"/>
    <property type="project" value="UniProtKB-EC"/>
</dbReference>
<evidence type="ECO:0000256" key="3">
    <source>
        <dbReference type="ARBA" id="ARBA00022670"/>
    </source>
</evidence>
<accession>A0A8J6HZU3</accession>
<name>A0A8J6HZU3_TENMO</name>
<organism evidence="13 14">
    <name type="scientific">Tenebrio molitor</name>
    <name type="common">Yellow mealworm beetle</name>
    <dbReference type="NCBI Taxonomy" id="7067"/>
    <lineage>
        <taxon>Eukaryota</taxon>
        <taxon>Metazoa</taxon>
        <taxon>Ecdysozoa</taxon>
        <taxon>Arthropoda</taxon>
        <taxon>Hexapoda</taxon>
        <taxon>Insecta</taxon>
        <taxon>Pterygota</taxon>
        <taxon>Neoptera</taxon>
        <taxon>Endopterygota</taxon>
        <taxon>Coleoptera</taxon>
        <taxon>Polyphaga</taxon>
        <taxon>Cucujiformia</taxon>
        <taxon>Tenebrionidae</taxon>
        <taxon>Tenebrio</taxon>
    </lineage>
</organism>
<comment type="caution">
    <text evidence="13">The sequence shown here is derived from an EMBL/GenBank/DDBJ whole genome shotgun (WGS) entry which is preliminary data.</text>
</comment>
<proteinExistence type="inferred from homology"/>
<dbReference type="InterPro" id="IPR000246">
    <property type="entry name" value="Peptidase_T2"/>
</dbReference>
<dbReference type="AlphaFoldDB" id="A0A8J6HZU3"/>
<evidence type="ECO:0000256" key="9">
    <source>
        <dbReference type="PIRSR" id="PIRSR600246-1"/>
    </source>
</evidence>
<dbReference type="Gene3D" id="3.60.20.30">
    <property type="entry name" value="(Glycosyl)asparaginase"/>
    <property type="match status" value="2"/>
</dbReference>
<dbReference type="GO" id="GO:0005737">
    <property type="term" value="C:cytoplasm"/>
    <property type="evidence" value="ECO:0007669"/>
    <property type="project" value="TreeGrafter"/>
</dbReference>
<comment type="subunit">
    <text evidence="8">Heterodimer of an alpha and beta chain produced by autocleavage.</text>
</comment>
<evidence type="ECO:0000313" key="14">
    <source>
        <dbReference type="Proteomes" id="UP000719412"/>
    </source>
</evidence>
<evidence type="ECO:0000256" key="5">
    <source>
        <dbReference type="ARBA" id="ARBA00022813"/>
    </source>
</evidence>
<dbReference type="InterPro" id="IPR029055">
    <property type="entry name" value="Ntn_hydrolases_N"/>
</dbReference>
<dbReference type="GO" id="GO:0008798">
    <property type="term" value="F:beta-aspartyl-peptidase activity"/>
    <property type="evidence" value="ECO:0007669"/>
    <property type="project" value="UniProtKB-EC"/>
</dbReference>
<feature type="chain" id="PRO_5035226762" evidence="12">
    <location>
        <begin position="20"/>
        <end position="657"/>
    </location>
</feature>
<feature type="site" description="Cleavage; by autolysis" evidence="11">
    <location>
        <begin position="516"/>
        <end position="517"/>
    </location>
</feature>
<evidence type="ECO:0000256" key="6">
    <source>
        <dbReference type="ARBA" id="ARBA00049366"/>
    </source>
</evidence>
<comment type="function">
    <text evidence="7">Has both L-asparaginase and beta-aspartyl peptidase activity. Does not have aspartylglucosaminidase activity and is inactive toward GlcNAc-L-Asn. Likewise, has no activity toward glutamine.</text>
</comment>
<comment type="catalytic activity">
    <reaction evidence="6">
        <text>L-asparagine + H2O = L-aspartate + NH4(+)</text>
        <dbReference type="Rhea" id="RHEA:21016"/>
        <dbReference type="ChEBI" id="CHEBI:15377"/>
        <dbReference type="ChEBI" id="CHEBI:28938"/>
        <dbReference type="ChEBI" id="CHEBI:29991"/>
        <dbReference type="ChEBI" id="CHEBI:58048"/>
        <dbReference type="EC" id="3.5.1.1"/>
    </reaction>
</comment>
<evidence type="ECO:0000256" key="1">
    <source>
        <dbReference type="ARBA" id="ARBA00000306"/>
    </source>
</evidence>
<dbReference type="CDD" id="cd04702">
    <property type="entry name" value="ASRGL1_like"/>
    <property type="match status" value="2"/>
</dbReference>